<organism evidence="3 4">
    <name type="scientific">Lepidopterella palustris CBS 459.81</name>
    <dbReference type="NCBI Taxonomy" id="1314670"/>
    <lineage>
        <taxon>Eukaryota</taxon>
        <taxon>Fungi</taxon>
        <taxon>Dikarya</taxon>
        <taxon>Ascomycota</taxon>
        <taxon>Pezizomycotina</taxon>
        <taxon>Dothideomycetes</taxon>
        <taxon>Pleosporomycetidae</taxon>
        <taxon>Mytilinidiales</taxon>
        <taxon>Argynnaceae</taxon>
        <taxon>Lepidopterella</taxon>
    </lineage>
</organism>
<evidence type="ECO:0000313" key="4">
    <source>
        <dbReference type="Proteomes" id="UP000250266"/>
    </source>
</evidence>
<dbReference type="InterPro" id="IPR051870">
    <property type="entry name" value="Elongin-A_domain"/>
</dbReference>
<feature type="compositionally biased region" description="Basic and acidic residues" evidence="2">
    <location>
        <begin position="237"/>
        <end position="250"/>
    </location>
</feature>
<feature type="region of interest" description="Disordered" evidence="2">
    <location>
        <begin position="196"/>
        <end position="329"/>
    </location>
</feature>
<dbReference type="PANTHER" id="PTHR15141">
    <property type="entry name" value="TRANSCRIPTION ELONGATION FACTOR B POLYPEPTIDE 3"/>
    <property type="match status" value="1"/>
</dbReference>
<feature type="compositionally biased region" description="Polar residues" evidence="2">
    <location>
        <begin position="148"/>
        <end position="161"/>
    </location>
</feature>
<feature type="compositionally biased region" description="Low complexity" evidence="2">
    <location>
        <begin position="219"/>
        <end position="235"/>
    </location>
</feature>
<dbReference type="Proteomes" id="UP000250266">
    <property type="component" value="Unassembled WGS sequence"/>
</dbReference>
<dbReference type="EMBL" id="KV744918">
    <property type="protein sequence ID" value="OCK81513.1"/>
    <property type="molecule type" value="Genomic_DNA"/>
</dbReference>
<keyword evidence="4" id="KW-1185">Reference proteome</keyword>
<evidence type="ECO:0000256" key="2">
    <source>
        <dbReference type="SAM" id="MobiDB-lite"/>
    </source>
</evidence>
<dbReference type="Gene3D" id="6.10.250.3180">
    <property type="match status" value="1"/>
</dbReference>
<keyword evidence="1" id="KW-0175">Coiled coil</keyword>
<dbReference type="Pfam" id="PF06881">
    <property type="entry name" value="Elongin_A"/>
    <property type="match status" value="1"/>
</dbReference>
<feature type="compositionally biased region" description="Polar residues" evidence="2">
    <location>
        <begin position="270"/>
        <end position="284"/>
    </location>
</feature>
<dbReference type="InterPro" id="IPR010684">
    <property type="entry name" value="RNA_pol_II_trans_fac_SIII_A"/>
</dbReference>
<evidence type="ECO:0008006" key="5">
    <source>
        <dbReference type="Google" id="ProtNLM"/>
    </source>
</evidence>
<dbReference type="GO" id="GO:0070449">
    <property type="term" value="C:elongin complex"/>
    <property type="evidence" value="ECO:0007669"/>
    <property type="project" value="InterPro"/>
</dbReference>
<protein>
    <recommendedName>
        <fullName evidence="5">RNA polymerase II transcription factor SIII subunit A</fullName>
    </recommendedName>
</protein>
<reference evidence="3 4" key="1">
    <citation type="journal article" date="2016" name="Nat. Commun.">
        <title>Ectomycorrhizal ecology is imprinted in the genome of the dominant symbiotic fungus Cenococcum geophilum.</title>
        <authorList>
            <consortium name="DOE Joint Genome Institute"/>
            <person name="Peter M."/>
            <person name="Kohler A."/>
            <person name="Ohm R.A."/>
            <person name="Kuo A."/>
            <person name="Krutzmann J."/>
            <person name="Morin E."/>
            <person name="Arend M."/>
            <person name="Barry K.W."/>
            <person name="Binder M."/>
            <person name="Choi C."/>
            <person name="Clum A."/>
            <person name="Copeland A."/>
            <person name="Grisel N."/>
            <person name="Haridas S."/>
            <person name="Kipfer T."/>
            <person name="LaButti K."/>
            <person name="Lindquist E."/>
            <person name="Lipzen A."/>
            <person name="Maire R."/>
            <person name="Meier B."/>
            <person name="Mihaltcheva S."/>
            <person name="Molinier V."/>
            <person name="Murat C."/>
            <person name="Poggeler S."/>
            <person name="Quandt C.A."/>
            <person name="Sperisen C."/>
            <person name="Tritt A."/>
            <person name="Tisserant E."/>
            <person name="Crous P.W."/>
            <person name="Henrissat B."/>
            <person name="Nehls U."/>
            <person name="Egli S."/>
            <person name="Spatafora J.W."/>
            <person name="Grigoriev I.V."/>
            <person name="Martin F.M."/>
        </authorList>
    </citation>
    <scope>NUCLEOTIDE SEQUENCE [LARGE SCALE GENOMIC DNA]</scope>
    <source>
        <strain evidence="3 4">CBS 459.81</strain>
    </source>
</reference>
<dbReference type="AlphaFoldDB" id="A0A8E2JGD2"/>
<evidence type="ECO:0000313" key="3">
    <source>
        <dbReference type="EMBL" id="OCK81513.1"/>
    </source>
</evidence>
<feature type="coiled-coil region" evidence="1">
    <location>
        <begin position="91"/>
        <end position="122"/>
    </location>
</feature>
<gene>
    <name evidence="3" type="ORF">K432DRAFT_381265</name>
</gene>
<sequence>MPVPTLFELAKHRIIQNIEMLTDVGDLPYEFLRPILLKVENPTQLREIEVNSPQIAGEDGEIWLRYIKRDFQNWDKKPHQPKEPTSWWKVYRFLKNEAEKEKKEQEDKLKESLRALQADKDAKTSIIVNAPIGFDPAKRRRTPGHSGFGSSSGAPPKNSKSTLDRFKRSIYDQKVARPKMSLMPAHLLEERKGRVIAAPKSMMRNPSMTVPPKGSYAQSARSTTSSTKGATSTNTLKIDDSVLDDSKLDEGALDGNTLAAREKRLKAITNPGSETPTPARTKTSLPADKTFKAPQLGASTSSNPTLTPQKRKREAKVTNIFMPKKQRKA</sequence>
<dbReference type="PANTHER" id="PTHR15141:SF76">
    <property type="entry name" value="TRANSCRIPTION ELONGATION FACTOR B POLYPEPTIDE 3"/>
    <property type="match status" value="1"/>
</dbReference>
<dbReference type="GO" id="GO:0006368">
    <property type="term" value="P:transcription elongation by RNA polymerase II"/>
    <property type="evidence" value="ECO:0007669"/>
    <property type="project" value="InterPro"/>
</dbReference>
<proteinExistence type="predicted"/>
<dbReference type="OrthoDB" id="21513at2759"/>
<feature type="compositionally biased region" description="Polar residues" evidence="2">
    <location>
        <begin position="297"/>
        <end position="308"/>
    </location>
</feature>
<accession>A0A8E2JGD2</accession>
<name>A0A8E2JGD2_9PEZI</name>
<evidence type="ECO:0000256" key="1">
    <source>
        <dbReference type="SAM" id="Coils"/>
    </source>
</evidence>
<feature type="region of interest" description="Disordered" evidence="2">
    <location>
        <begin position="131"/>
        <end position="164"/>
    </location>
</feature>